<evidence type="ECO:0000256" key="1">
    <source>
        <dbReference type="ARBA" id="ARBA00004128"/>
    </source>
</evidence>
<evidence type="ECO:0000256" key="10">
    <source>
        <dbReference type="RuleBase" id="RU363073"/>
    </source>
</evidence>
<feature type="transmembrane region" description="Helical" evidence="10">
    <location>
        <begin position="295"/>
        <end position="315"/>
    </location>
</feature>
<dbReference type="PANTHER" id="PTHR23519:SF1">
    <property type="entry name" value="AUTOPHAGY-RELATED PROTEIN 22"/>
    <property type="match status" value="1"/>
</dbReference>
<dbReference type="SUPFAM" id="SSF103473">
    <property type="entry name" value="MFS general substrate transporter"/>
    <property type="match status" value="1"/>
</dbReference>
<evidence type="ECO:0000313" key="11">
    <source>
        <dbReference type="EMBL" id="KAI9636802.1"/>
    </source>
</evidence>
<dbReference type="InterPro" id="IPR036259">
    <property type="entry name" value="MFS_trans_sf"/>
</dbReference>
<feature type="transmembrane region" description="Helical" evidence="10">
    <location>
        <begin position="126"/>
        <end position="144"/>
    </location>
</feature>
<dbReference type="InterPro" id="IPR044738">
    <property type="entry name" value="Atg22"/>
</dbReference>
<comment type="subcellular location">
    <subcellularLocation>
        <location evidence="1 10">Vacuole membrane</location>
        <topology evidence="1 10">Multi-pass membrane protein</topology>
    </subcellularLocation>
</comment>
<evidence type="ECO:0000256" key="3">
    <source>
        <dbReference type="ARBA" id="ARBA00022448"/>
    </source>
</evidence>
<feature type="transmembrane region" description="Helical" evidence="10">
    <location>
        <begin position="503"/>
        <end position="526"/>
    </location>
</feature>
<evidence type="ECO:0000256" key="4">
    <source>
        <dbReference type="ARBA" id="ARBA00022554"/>
    </source>
</evidence>
<dbReference type="Gene3D" id="1.20.1250.20">
    <property type="entry name" value="MFS general substrate transporter like domains"/>
    <property type="match status" value="1"/>
</dbReference>
<gene>
    <name evidence="11" type="ORF">MKK02DRAFT_45509</name>
</gene>
<dbReference type="InterPro" id="IPR024671">
    <property type="entry name" value="Atg22-like"/>
</dbReference>
<feature type="transmembrane region" description="Helical" evidence="10">
    <location>
        <begin position="94"/>
        <end position="114"/>
    </location>
</feature>
<name>A0AA38HAG8_9TREE</name>
<comment type="function">
    <text evidence="10">Vacuolar effluxer which mediate the efflux of amino acids resulting from autophagic degradation. The release of autophagic amino acids allows the maintenance of protein synthesis and viability during nitrogen starvation.</text>
</comment>
<dbReference type="InterPro" id="IPR050495">
    <property type="entry name" value="ATG22/LtaA_families"/>
</dbReference>
<feature type="transmembrane region" description="Helical" evidence="10">
    <location>
        <begin position="21"/>
        <end position="45"/>
    </location>
</feature>
<keyword evidence="4 10" id="KW-0926">Vacuole</keyword>
<dbReference type="GO" id="GO:0032974">
    <property type="term" value="P:amino acid transmembrane export from vacuole"/>
    <property type="evidence" value="ECO:0007669"/>
    <property type="project" value="InterPro"/>
</dbReference>
<dbReference type="GO" id="GO:0006914">
    <property type="term" value="P:autophagy"/>
    <property type="evidence" value="ECO:0007669"/>
    <property type="project" value="UniProtKB-KW"/>
</dbReference>
<comment type="caution">
    <text evidence="11">The sequence shown here is derived from an EMBL/GenBank/DDBJ whole genome shotgun (WGS) entry which is preliminary data.</text>
</comment>
<dbReference type="GO" id="GO:0005774">
    <property type="term" value="C:vacuolar membrane"/>
    <property type="evidence" value="ECO:0007669"/>
    <property type="project" value="UniProtKB-SubCell"/>
</dbReference>
<comment type="similarity">
    <text evidence="2 10">Belongs to the ATG22 family.</text>
</comment>
<evidence type="ECO:0000313" key="12">
    <source>
        <dbReference type="Proteomes" id="UP001164286"/>
    </source>
</evidence>
<dbReference type="Proteomes" id="UP001164286">
    <property type="component" value="Unassembled WGS sequence"/>
</dbReference>
<dbReference type="Pfam" id="PF11700">
    <property type="entry name" value="ATG22"/>
    <property type="match status" value="1"/>
</dbReference>
<accession>A0AA38HAG8</accession>
<evidence type="ECO:0000256" key="6">
    <source>
        <dbReference type="ARBA" id="ARBA00022970"/>
    </source>
</evidence>
<feature type="transmembrane region" description="Helical" evidence="10">
    <location>
        <begin position="263"/>
        <end position="283"/>
    </location>
</feature>
<dbReference type="EMBL" id="JAKWFO010000005">
    <property type="protein sequence ID" value="KAI9636802.1"/>
    <property type="molecule type" value="Genomic_DNA"/>
</dbReference>
<sequence>MIRWPFSARSDRAFKLPPRHVRAWYCYAFAAEVFAACAMAIFLPITLEHMARDVGFVSPELLRPCSEVIAGSSEDELLVCKARIMGVWIDTASFSMYVKSVAVALQALCIISVGPLADSPYWRKQLLVTFALLGAISGILFLALPSSSSSSGLVPLFAALLTIVGNIAYAVANVCSNAFLPTLAKEDEAVRAARKSMSVAHDGHERDDAGVDDGPIVAARSSLERVISSISTAELAHPPSPPPSPHSHYDALLSSTTSRLSSIGTAIGFFSGVSVLALLLIPVMTFQGSTAGLKVAIALSGLWWGIFLIPASLGLPGGEKEREVGGTRIGWIGQGWKRVGRMVRLKEIRAIPNLYMFLLAWIFLSDGMTSPRIQIIPLTISGFHTTTYVAILYASSTLHLSSAKVILIGILVQLTAVISSVVAPRIQNRLRYGNLQLLLGIVLLAEALPLYACLGLILPWGGLRSEGEMYVAAVWFGMLYGPFNSYSRAVFAELIPPGHESSFFSLFALTDKSASFLGPLIVGIIADLTGNIRLGFLFLLIMLAVPIPVLIRVDMTRGREEARTWAERKQGEETEGLLQAEEG</sequence>
<reference evidence="11" key="1">
    <citation type="journal article" date="2022" name="G3 (Bethesda)">
        <title>High quality genome of the basidiomycete yeast Dioszegia hungarica PDD-24b-2 isolated from cloud water.</title>
        <authorList>
            <person name="Jarrige D."/>
            <person name="Haridas S."/>
            <person name="Bleykasten-Grosshans C."/>
            <person name="Joly M."/>
            <person name="Nadalig T."/>
            <person name="Sancelme M."/>
            <person name="Vuilleumier S."/>
            <person name="Grigoriev I.V."/>
            <person name="Amato P."/>
            <person name="Bringel F."/>
        </authorList>
    </citation>
    <scope>NUCLEOTIDE SEQUENCE</scope>
    <source>
        <strain evidence="11">PDD-24b-2</strain>
    </source>
</reference>
<evidence type="ECO:0000256" key="9">
    <source>
        <dbReference type="ARBA" id="ARBA00023136"/>
    </source>
</evidence>
<feature type="transmembrane region" description="Helical" evidence="10">
    <location>
        <begin position="405"/>
        <end position="423"/>
    </location>
</feature>
<keyword evidence="12" id="KW-1185">Reference proteome</keyword>
<keyword evidence="3 10" id="KW-0813">Transport</keyword>
<evidence type="ECO:0000256" key="2">
    <source>
        <dbReference type="ARBA" id="ARBA00006978"/>
    </source>
</evidence>
<evidence type="ECO:0000256" key="7">
    <source>
        <dbReference type="ARBA" id="ARBA00022989"/>
    </source>
</evidence>
<keyword evidence="8 10" id="KW-0072">Autophagy</keyword>
<organism evidence="11 12">
    <name type="scientific">Dioszegia hungarica</name>
    <dbReference type="NCBI Taxonomy" id="4972"/>
    <lineage>
        <taxon>Eukaryota</taxon>
        <taxon>Fungi</taxon>
        <taxon>Dikarya</taxon>
        <taxon>Basidiomycota</taxon>
        <taxon>Agaricomycotina</taxon>
        <taxon>Tremellomycetes</taxon>
        <taxon>Tremellales</taxon>
        <taxon>Bulleribasidiaceae</taxon>
        <taxon>Dioszegia</taxon>
    </lineage>
</organism>
<dbReference type="GeneID" id="77732661"/>
<feature type="transmembrane region" description="Helical" evidence="10">
    <location>
        <begin position="435"/>
        <end position="458"/>
    </location>
</feature>
<evidence type="ECO:0000256" key="5">
    <source>
        <dbReference type="ARBA" id="ARBA00022692"/>
    </source>
</evidence>
<dbReference type="PANTHER" id="PTHR23519">
    <property type="entry name" value="AUTOPHAGY-RELATED PROTEIN 22"/>
    <property type="match status" value="1"/>
</dbReference>
<keyword evidence="7 10" id="KW-1133">Transmembrane helix</keyword>
<keyword evidence="6 10" id="KW-0029">Amino-acid transport</keyword>
<feature type="transmembrane region" description="Helical" evidence="10">
    <location>
        <begin position="156"/>
        <end position="175"/>
    </location>
</feature>
<feature type="transmembrane region" description="Helical" evidence="10">
    <location>
        <begin position="470"/>
        <end position="491"/>
    </location>
</feature>
<keyword evidence="9 10" id="KW-0472">Membrane</keyword>
<evidence type="ECO:0000256" key="8">
    <source>
        <dbReference type="ARBA" id="ARBA00023006"/>
    </source>
</evidence>
<proteinExistence type="inferred from homology"/>
<dbReference type="RefSeq" id="XP_052946579.1">
    <property type="nucleotide sequence ID" value="XM_053093456.1"/>
</dbReference>
<protein>
    <recommendedName>
        <fullName evidence="10">Autophagy-related protein</fullName>
    </recommendedName>
</protein>
<dbReference type="AlphaFoldDB" id="A0AA38HAG8"/>
<feature type="transmembrane region" description="Helical" evidence="10">
    <location>
        <begin position="532"/>
        <end position="551"/>
    </location>
</feature>
<dbReference type="CDD" id="cd17483">
    <property type="entry name" value="MFS_Atg22_like"/>
    <property type="match status" value="1"/>
</dbReference>
<keyword evidence="5 10" id="KW-0812">Transmembrane</keyword>